<dbReference type="EMBL" id="LHZT01000066">
    <property type="protein sequence ID" value="KXV61292.1"/>
    <property type="molecule type" value="Genomic_DNA"/>
</dbReference>
<dbReference type="Proteomes" id="UP000075411">
    <property type="component" value="Unassembled WGS sequence"/>
</dbReference>
<gene>
    <name evidence="1" type="ORF">AD947_00900</name>
</gene>
<evidence type="ECO:0000313" key="1">
    <source>
        <dbReference type="EMBL" id="KXV61292.1"/>
    </source>
</evidence>
<comment type="caution">
    <text evidence="1">The sequence shown here is derived from an EMBL/GenBank/DDBJ whole genome shotgun (WGS) entry which is preliminary data.</text>
</comment>
<dbReference type="OrthoDB" id="9798416at2"/>
<dbReference type="AlphaFoldDB" id="A0A149U7A8"/>
<dbReference type="PATRIC" id="fig|104102.12.peg.3544"/>
<dbReference type="RefSeq" id="WP_058989464.1">
    <property type="nucleotide sequence ID" value="NZ_LHZT01000066.1"/>
</dbReference>
<dbReference type="GeneID" id="34784769"/>
<accession>A0A149U7A8</accession>
<sequence length="86" mass="9127">MKTSGLDVFDSVKAAQDPRMQEELLNMAWADGDAGAFAHALSVIARAQGADDIAKEALSGKGDLDLTDLFRIMSAFGIKVTFHAAD</sequence>
<organism evidence="1 2">
    <name type="scientific">Acetobacter tropicalis</name>
    <dbReference type="NCBI Taxonomy" id="104102"/>
    <lineage>
        <taxon>Bacteria</taxon>
        <taxon>Pseudomonadati</taxon>
        <taxon>Pseudomonadota</taxon>
        <taxon>Alphaproteobacteria</taxon>
        <taxon>Acetobacterales</taxon>
        <taxon>Acetobacteraceae</taxon>
        <taxon>Acetobacter</taxon>
    </lineage>
</organism>
<reference evidence="1 2" key="1">
    <citation type="submission" date="2015-06" db="EMBL/GenBank/DDBJ databases">
        <title>Improved classification and identification of acetic acid bacteria using matrix-assisted laser desorption/ionization time-of-flight mass spectrometry; Gluconobacter nephelii and Gluconobacter uchimurae are later heterotypic synonyms of Gluconobacter japonicus and Gluconobacter oxydans, respectively.</title>
        <authorList>
            <person name="Li L."/>
            <person name="Cleenwerck I."/>
            <person name="De Vuyst L."/>
            <person name="Vandamme P."/>
        </authorList>
    </citation>
    <scope>NUCLEOTIDE SEQUENCE [LARGE SCALE GENOMIC DNA]</scope>
    <source>
        <strain evidence="1 2">LMG 1663</strain>
    </source>
</reference>
<protein>
    <submittedName>
        <fullName evidence="1">Addiction module antidote protein</fullName>
    </submittedName>
</protein>
<evidence type="ECO:0000313" key="2">
    <source>
        <dbReference type="Proteomes" id="UP000075411"/>
    </source>
</evidence>
<name>A0A149U7A8_9PROT</name>
<proteinExistence type="predicted"/>